<dbReference type="PANTHER" id="PTHR45453">
    <property type="entry name" value="PHOSPHATE REGULON SENSOR PROTEIN PHOR"/>
    <property type="match status" value="1"/>
</dbReference>
<dbReference type="Gene3D" id="3.30.565.10">
    <property type="entry name" value="Histidine kinase-like ATPase, C-terminal domain"/>
    <property type="match status" value="1"/>
</dbReference>
<evidence type="ECO:0000256" key="11">
    <source>
        <dbReference type="ARBA" id="ARBA00023136"/>
    </source>
</evidence>
<evidence type="ECO:0000256" key="12">
    <source>
        <dbReference type="SAM" id="Phobius"/>
    </source>
</evidence>
<evidence type="ECO:0000313" key="15">
    <source>
        <dbReference type="EMBL" id="MBK3494173.1"/>
    </source>
</evidence>
<evidence type="ECO:0000256" key="10">
    <source>
        <dbReference type="ARBA" id="ARBA00023012"/>
    </source>
</evidence>
<dbReference type="EC" id="2.7.13.3" evidence="3"/>
<evidence type="ECO:0000256" key="1">
    <source>
        <dbReference type="ARBA" id="ARBA00000085"/>
    </source>
</evidence>
<organism evidence="15 16">
    <name type="scientific">Viridibacillus soli</name>
    <dbReference type="NCBI Taxonomy" id="2798301"/>
    <lineage>
        <taxon>Bacteria</taxon>
        <taxon>Bacillati</taxon>
        <taxon>Bacillota</taxon>
        <taxon>Bacilli</taxon>
        <taxon>Bacillales</taxon>
        <taxon>Caryophanaceae</taxon>
        <taxon>Viridibacillus</taxon>
    </lineage>
</organism>
<evidence type="ECO:0000256" key="3">
    <source>
        <dbReference type="ARBA" id="ARBA00012438"/>
    </source>
</evidence>
<keyword evidence="10" id="KW-0902">Two-component regulatory system</keyword>
<keyword evidence="7" id="KW-0547">Nucleotide-binding</keyword>
<dbReference type="SMART" id="SM00388">
    <property type="entry name" value="HisKA"/>
    <property type="match status" value="1"/>
</dbReference>
<comment type="subcellular location">
    <subcellularLocation>
        <location evidence="2">Cell membrane</location>
        <topology evidence="2">Multi-pass membrane protein</topology>
    </subcellularLocation>
</comment>
<dbReference type="Pfam" id="PF02518">
    <property type="entry name" value="HATPase_c"/>
    <property type="match status" value="1"/>
</dbReference>
<dbReference type="RefSeq" id="WP_200748149.1">
    <property type="nucleotide sequence ID" value="NZ_JAEOAH010000004.1"/>
</dbReference>
<feature type="transmembrane region" description="Helical" evidence="12">
    <location>
        <begin position="310"/>
        <end position="331"/>
    </location>
</feature>
<proteinExistence type="predicted"/>
<dbReference type="SUPFAM" id="SSF55874">
    <property type="entry name" value="ATPase domain of HSP90 chaperone/DNA topoisomerase II/histidine kinase"/>
    <property type="match status" value="1"/>
</dbReference>
<dbReference type="Proteomes" id="UP000618943">
    <property type="component" value="Unassembled WGS sequence"/>
</dbReference>
<dbReference type="InterPro" id="IPR003661">
    <property type="entry name" value="HisK_dim/P_dom"/>
</dbReference>
<gene>
    <name evidence="15" type="ORF">JFL43_04735</name>
</gene>
<dbReference type="Pfam" id="PF00672">
    <property type="entry name" value="HAMP"/>
    <property type="match status" value="1"/>
</dbReference>
<protein>
    <recommendedName>
        <fullName evidence="3">histidine kinase</fullName>
        <ecNumber evidence="3">2.7.13.3</ecNumber>
    </recommendedName>
</protein>
<dbReference type="InterPro" id="IPR036890">
    <property type="entry name" value="HATPase_C_sf"/>
</dbReference>
<keyword evidence="8" id="KW-0418">Kinase</keyword>
<dbReference type="EMBL" id="JAEOAH010000004">
    <property type="protein sequence ID" value="MBK3494173.1"/>
    <property type="molecule type" value="Genomic_DNA"/>
</dbReference>
<keyword evidence="12" id="KW-0812">Transmembrane</keyword>
<keyword evidence="9" id="KW-0067">ATP-binding</keyword>
<feature type="domain" description="Histidine kinase" evidence="13">
    <location>
        <begin position="405"/>
        <end position="618"/>
    </location>
</feature>
<evidence type="ECO:0000313" key="16">
    <source>
        <dbReference type="Proteomes" id="UP000618943"/>
    </source>
</evidence>
<evidence type="ECO:0000256" key="6">
    <source>
        <dbReference type="ARBA" id="ARBA00022679"/>
    </source>
</evidence>
<dbReference type="InterPro" id="IPR004358">
    <property type="entry name" value="Sig_transdc_His_kin-like_C"/>
</dbReference>
<dbReference type="PROSITE" id="PS50109">
    <property type="entry name" value="HIS_KIN"/>
    <property type="match status" value="1"/>
</dbReference>
<keyword evidence="5" id="KW-0597">Phosphoprotein</keyword>
<comment type="catalytic activity">
    <reaction evidence="1">
        <text>ATP + protein L-histidine = ADP + protein N-phospho-L-histidine.</text>
        <dbReference type="EC" id="2.7.13.3"/>
    </reaction>
</comment>
<keyword evidence="11 12" id="KW-0472">Membrane</keyword>
<dbReference type="InterPro" id="IPR003660">
    <property type="entry name" value="HAMP_dom"/>
</dbReference>
<evidence type="ECO:0000256" key="7">
    <source>
        <dbReference type="ARBA" id="ARBA00022741"/>
    </source>
</evidence>
<dbReference type="SMART" id="SM00387">
    <property type="entry name" value="HATPase_c"/>
    <property type="match status" value="1"/>
</dbReference>
<evidence type="ECO:0000256" key="5">
    <source>
        <dbReference type="ARBA" id="ARBA00022553"/>
    </source>
</evidence>
<feature type="domain" description="HAMP" evidence="14">
    <location>
        <begin position="331"/>
        <end position="383"/>
    </location>
</feature>
<dbReference type="InterPro" id="IPR003594">
    <property type="entry name" value="HATPase_dom"/>
</dbReference>
<dbReference type="InterPro" id="IPR036097">
    <property type="entry name" value="HisK_dim/P_sf"/>
</dbReference>
<dbReference type="PRINTS" id="PR00344">
    <property type="entry name" value="BCTRLSENSOR"/>
</dbReference>
<sequence>MKRGIVLKLFLLTSMLCILILATVFIGQTIFFKQFYVNKKVKDLESNITLFEKEYMKNTNDISTIQQLERDFAEDNNAWITILNQNGNLKYENDFNIEVQLDKYNQQILGMKTTKVPLYMIDRSKLDRLSESESLMKNSEVYIFGILKGAQLTPIEITVNNEVNNTNPDNWIIKNEMLYEKIGDPRIKLKEMGKPRLNLKEIDSSDKKSDLVGFSGKILNVQFPERNDLSNVIYSNSLFLDQIKDFQNKLLLDEMDILNTTMQIVDYEQNDIKYNILIKPIENSDGTNAYIFSMTSLQPVDEAVQMIEEYYIYIVAFVSILILLASFYYSIKIARPLLRINSTTKKIANLDFSETIAVHSKDEIGDLSQNINLLSHRLSMYIKQLQQDIEKEKKLENTRKEFISGVSHELKTPLSILQSCITILRGNVASHKKEYYFNAMEKEVDKMDLMIVDMLELAKYESGTYKMKMNVFYINELLEEVCEKLSTEIQQKELRIQTHVFPIKVAANQRRIEQVLTNFLTNAIRYSPSQERIIMVTEKKGEMVKISVENKGAHIEEEHLEKVWDRFYRIDASRQRSRGGTGLGLAISKNILILHGVEYGVCNTDNGVQFYFYLKIEE</sequence>
<evidence type="ECO:0000259" key="14">
    <source>
        <dbReference type="PROSITE" id="PS50885"/>
    </source>
</evidence>
<dbReference type="PANTHER" id="PTHR45453:SF3">
    <property type="entry name" value="HISTIDINE KINASE"/>
    <property type="match status" value="1"/>
</dbReference>
<dbReference type="Gene3D" id="1.10.287.130">
    <property type="match status" value="1"/>
</dbReference>
<dbReference type="CDD" id="cd00082">
    <property type="entry name" value="HisKA"/>
    <property type="match status" value="1"/>
</dbReference>
<dbReference type="InterPro" id="IPR050351">
    <property type="entry name" value="BphY/WalK/GraS-like"/>
</dbReference>
<dbReference type="SUPFAM" id="SSF47384">
    <property type="entry name" value="Homodimeric domain of signal transducing histidine kinase"/>
    <property type="match status" value="1"/>
</dbReference>
<dbReference type="CDD" id="cd06225">
    <property type="entry name" value="HAMP"/>
    <property type="match status" value="1"/>
</dbReference>
<accession>A0ABS1H443</accession>
<reference evidence="15 16" key="1">
    <citation type="submission" date="2020-12" db="EMBL/GenBank/DDBJ databases">
        <title>YIM B01967 draft genome.</title>
        <authorList>
            <person name="Yan X."/>
        </authorList>
    </citation>
    <scope>NUCLEOTIDE SEQUENCE [LARGE SCALE GENOMIC DNA]</scope>
    <source>
        <strain evidence="15 16">YIM B01967</strain>
    </source>
</reference>
<evidence type="ECO:0000256" key="2">
    <source>
        <dbReference type="ARBA" id="ARBA00004651"/>
    </source>
</evidence>
<evidence type="ECO:0000256" key="9">
    <source>
        <dbReference type="ARBA" id="ARBA00022840"/>
    </source>
</evidence>
<evidence type="ECO:0000256" key="4">
    <source>
        <dbReference type="ARBA" id="ARBA00022475"/>
    </source>
</evidence>
<name>A0ABS1H443_9BACL</name>
<keyword evidence="4" id="KW-1003">Cell membrane</keyword>
<evidence type="ECO:0000256" key="8">
    <source>
        <dbReference type="ARBA" id="ARBA00022777"/>
    </source>
</evidence>
<comment type="caution">
    <text evidence="15">The sequence shown here is derived from an EMBL/GenBank/DDBJ whole genome shotgun (WGS) entry which is preliminary data.</text>
</comment>
<keyword evidence="6" id="KW-0808">Transferase</keyword>
<dbReference type="SMART" id="SM00304">
    <property type="entry name" value="HAMP"/>
    <property type="match status" value="1"/>
</dbReference>
<dbReference type="PROSITE" id="PS50885">
    <property type="entry name" value="HAMP"/>
    <property type="match status" value="1"/>
</dbReference>
<dbReference type="Pfam" id="PF00512">
    <property type="entry name" value="HisKA"/>
    <property type="match status" value="1"/>
</dbReference>
<dbReference type="InterPro" id="IPR005467">
    <property type="entry name" value="His_kinase_dom"/>
</dbReference>
<keyword evidence="12" id="KW-1133">Transmembrane helix</keyword>
<dbReference type="Gene3D" id="6.10.340.10">
    <property type="match status" value="1"/>
</dbReference>
<evidence type="ECO:0000259" key="13">
    <source>
        <dbReference type="PROSITE" id="PS50109"/>
    </source>
</evidence>
<keyword evidence="16" id="KW-1185">Reference proteome</keyword>
<dbReference type="SUPFAM" id="SSF158472">
    <property type="entry name" value="HAMP domain-like"/>
    <property type="match status" value="1"/>
</dbReference>